<gene>
    <name evidence="1" type="ORF">B4077_2958</name>
</gene>
<evidence type="ECO:0000313" key="2">
    <source>
        <dbReference type="Proteomes" id="UP000035214"/>
    </source>
</evidence>
<dbReference type="Proteomes" id="UP000035214">
    <property type="component" value="Unassembled WGS sequence"/>
</dbReference>
<comment type="caution">
    <text evidence="1">The sequence shown here is derived from an EMBL/GenBank/DDBJ whole genome shotgun (WGS) entry which is preliminary data.</text>
</comment>
<evidence type="ECO:0000313" key="1">
    <source>
        <dbReference type="EMBL" id="KLA31637.1"/>
    </source>
</evidence>
<organism evidence="1 2">
    <name type="scientific">Bacillus cereus</name>
    <dbReference type="NCBI Taxonomy" id="1396"/>
    <lineage>
        <taxon>Bacteria</taxon>
        <taxon>Bacillati</taxon>
        <taxon>Bacillota</taxon>
        <taxon>Bacilli</taxon>
        <taxon>Bacillales</taxon>
        <taxon>Bacillaceae</taxon>
        <taxon>Bacillus</taxon>
        <taxon>Bacillus cereus group</taxon>
    </lineage>
</organism>
<proteinExistence type="predicted"/>
<dbReference type="EMBL" id="LCYI01000011">
    <property type="protein sequence ID" value="KLA31637.1"/>
    <property type="molecule type" value="Genomic_DNA"/>
</dbReference>
<name>A0A0G8F7D0_BACCE</name>
<reference evidence="1 2" key="1">
    <citation type="submission" date="2015-04" db="EMBL/GenBank/DDBJ databases">
        <title>Draft Genome Sequences of Eight Spore-Forming Food Isolates of Bacillus cereus Genome sequencing.</title>
        <authorList>
            <person name="Krawcyk A.O."/>
            <person name="de Jong A."/>
            <person name="Eijlander R.T."/>
            <person name="Berendsen E.M."/>
            <person name="Holsappel S."/>
            <person name="Wells-Bennik M."/>
            <person name="Kuipers O.P."/>
        </authorList>
    </citation>
    <scope>NUCLEOTIDE SEQUENCE [LARGE SCALE GENOMIC DNA]</scope>
    <source>
        <strain evidence="1 2">B4077</strain>
    </source>
</reference>
<accession>A0A0G8F7D0</accession>
<sequence length="41" mass="4932">MNRKKLQFEIISKKLTYPKVGGKNTFLWDFLLCLLYDYSES</sequence>
<dbReference type="AlphaFoldDB" id="A0A0G8F7D0"/>
<protein>
    <submittedName>
        <fullName evidence="1">Uncharacterized protein</fullName>
    </submittedName>
</protein>
<dbReference type="PATRIC" id="fig|1396.428.peg.1781"/>